<dbReference type="Gene3D" id="1.10.3720.10">
    <property type="entry name" value="MetI-like"/>
    <property type="match status" value="1"/>
</dbReference>
<dbReference type="GO" id="GO:0055085">
    <property type="term" value="P:transmembrane transport"/>
    <property type="evidence" value="ECO:0007669"/>
    <property type="project" value="InterPro"/>
</dbReference>
<evidence type="ECO:0000259" key="8">
    <source>
        <dbReference type="PROSITE" id="PS50928"/>
    </source>
</evidence>
<name>A0A3T1D1A4_9BACL</name>
<dbReference type="InterPro" id="IPR050809">
    <property type="entry name" value="UgpAE/MalFG_permease"/>
</dbReference>
<keyword evidence="6 7" id="KW-0472">Membrane</keyword>
<feature type="domain" description="ABC transmembrane type-1" evidence="8">
    <location>
        <begin position="78"/>
        <end position="300"/>
    </location>
</feature>
<dbReference type="PANTHER" id="PTHR43227">
    <property type="entry name" value="BLL4140 PROTEIN"/>
    <property type="match status" value="1"/>
</dbReference>
<feature type="transmembrane region" description="Helical" evidence="7">
    <location>
        <begin position="82"/>
        <end position="103"/>
    </location>
</feature>
<accession>A0A3T1D1A4</accession>
<keyword evidence="4 7" id="KW-0812">Transmembrane</keyword>
<dbReference type="InterPro" id="IPR000515">
    <property type="entry name" value="MetI-like"/>
</dbReference>
<evidence type="ECO:0000256" key="4">
    <source>
        <dbReference type="ARBA" id="ARBA00022692"/>
    </source>
</evidence>
<keyword evidence="5 7" id="KW-1133">Transmembrane helix</keyword>
<dbReference type="Proteomes" id="UP000289856">
    <property type="component" value="Chromosome"/>
</dbReference>
<feature type="transmembrane region" description="Helical" evidence="7">
    <location>
        <begin position="115"/>
        <end position="138"/>
    </location>
</feature>
<dbReference type="PANTHER" id="PTHR43227:SF11">
    <property type="entry name" value="BLL4140 PROTEIN"/>
    <property type="match status" value="1"/>
</dbReference>
<dbReference type="KEGG" id="cohn:KCTCHS21_12820"/>
<dbReference type="PROSITE" id="PS50928">
    <property type="entry name" value="ABC_TM1"/>
    <property type="match status" value="1"/>
</dbReference>
<dbReference type="CDD" id="cd06261">
    <property type="entry name" value="TM_PBP2"/>
    <property type="match status" value="1"/>
</dbReference>
<evidence type="ECO:0000256" key="5">
    <source>
        <dbReference type="ARBA" id="ARBA00022989"/>
    </source>
</evidence>
<keyword evidence="3" id="KW-1003">Cell membrane</keyword>
<comment type="similarity">
    <text evidence="7">Belongs to the binding-protein-dependent transport system permease family.</text>
</comment>
<proteinExistence type="inferred from homology"/>
<evidence type="ECO:0000313" key="9">
    <source>
        <dbReference type="EMBL" id="BBI31883.1"/>
    </source>
</evidence>
<feature type="transmembrane region" description="Helical" evidence="7">
    <location>
        <begin position="213"/>
        <end position="233"/>
    </location>
</feature>
<evidence type="ECO:0000256" key="7">
    <source>
        <dbReference type="RuleBase" id="RU363032"/>
    </source>
</evidence>
<evidence type="ECO:0000313" key="10">
    <source>
        <dbReference type="Proteomes" id="UP000289856"/>
    </source>
</evidence>
<dbReference type="SUPFAM" id="SSF161098">
    <property type="entry name" value="MetI-like"/>
    <property type="match status" value="1"/>
</dbReference>
<evidence type="ECO:0000256" key="3">
    <source>
        <dbReference type="ARBA" id="ARBA00022475"/>
    </source>
</evidence>
<evidence type="ECO:0000256" key="2">
    <source>
        <dbReference type="ARBA" id="ARBA00022448"/>
    </source>
</evidence>
<comment type="subcellular location">
    <subcellularLocation>
        <location evidence="1 7">Cell membrane</location>
        <topology evidence="1 7">Multi-pass membrane protein</topology>
    </subcellularLocation>
</comment>
<dbReference type="GO" id="GO:0005886">
    <property type="term" value="C:plasma membrane"/>
    <property type="evidence" value="ECO:0007669"/>
    <property type="project" value="UniProtKB-SubCell"/>
</dbReference>
<gene>
    <name evidence="9" type="ORF">KCTCHS21_12820</name>
</gene>
<reference evidence="9 10" key="1">
    <citation type="submission" date="2019-01" db="EMBL/GenBank/DDBJ databases">
        <title>Complete genome sequence of Cohnella hallensis HS21 isolated from Korean fir (Abies koreana) rhizospheric soil.</title>
        <authorList>
            <person name="Jiang L."/>
            <person name="Kang S.W."/>
            <person name="Kim S."/>
            <person name="Jung J."/>
            <person name="Kim C.Y."/>
            <person name="Kim D.H."/>
            <person name="Kim S.W."/>
            <person name="Lee J."/>
        </authorList>
    </citation>
    <scope>NUCLEOTIDE SEQUENCE [LARGE SCALE GENOMIC DNA]</scope>
    <source>
        <strain evidence="9 10">HS21</strain>
    </source>
</reference>
<evidence type="ECO:0000256" key="6">
    <source>
        <dbReference type="ARBA" id="ARBA00023136"/>
    </source>
</evidence>
<feature type="transmembrane region" description="Helical" evidence="7">
    <location>
        <begin position="166"/>
        <end position="192"/>
    </location>
</feature>
<evidence type="ECO:0000256" key="1">
    <source>
        <dbReference type="ARBA" id="ARBA00004651"/>
    </source>
</evidence>
<dbReference type="InterPro" id="IPR035906">
    <property type="entry name" value="MetI-like_sf"/>
</dbReference>
<sequence>MTKMPNSSIWKSFRKYKVLLLMLLPGFLYLLLNNYLPMFGVVIAFKNINYAQGIWGSDWNGFKNFEFLFRTEDAYIITRNTILYNLTFIVINLVGAVTLAVLLNEIRARLAARLYQSLILLPYLFSTVIVGYLVYAFLSADFGFLNHRVLPLFGMEPLVWYSEAKVWPYILVIVNTWKSVGYLSIIYLAAIVGLEKEYYEASRIDGANKWHQFSRITIPLISPVIVIMTLLQVGRIFNSDFGLFYQVTMNSGSILRTTNVIDTYVYRALIQLGDIGMSSAAGLFQSVVGFVLVLSVNLIVRKINKDNALF</sequence>
<dbReference type="AlphaFoldDB" id="A0A3T1D1A4"/>
<dbReference type="Pfam" id="PF00528">
    <property type="entry name" value="BPD_transp_1"/>
    <property type="match status" value="1"/>
</dbReference>
<feature type="transmembrane region" description="Helical" evidence="7">
    <location>
        <begin position="282"/>
        <end position="300"/>
    </location>
</feature>
<keyword evidence="10" id="KW-1185">Reference proteome</keyword>
<keyword evidence="2 7" id="KW-0813">Transport</keyword>
<organism evidence="9 10">
    <name type="scientific">Cohnella abietis</name>
    <dbReference type="NCBI Taxonomy" id="2507935"/>
    <lineage>
        <taxon>Bacteria</taxon>
        <taxon>Bacillati</taxon>
        <taxon>Bacillota</taxon>
        <taxon>Bacilli</taxon>
        <taxon>Bacillales</taxon>
        <taxon>Paenibacillaceae</taxon>
        <taxon>Cohnella</taxon>
    </lineage>
</organism>
<dbReference type="EMBL" id="AP019400">
    <property type="protein sequence ID" value="BBI31883.1"/>
    <property type="molecule type" value="Genomic_DNA"/>
</dbReference>
<protein>
    <submittedName>
        <fullName evidence="9">Sugar ABC transporter permease</fullName>
    </submittedName>
</protein>